<dbReference type="SMART" id="SM01117">
    <property type="entry name" value="Cyt-b5"/>
    <property type="match status" value="1"/>
</dbReference>
<protein>
    <recommendedName>
        <fullName evidence="5">Cytochrome b5 heme-binding domain-containing protein</fullName>
    </recommendedName>
</protein>
<dbReference type="GO" id="GO:0046872">
    <property type="term" value="F:metal ion binding"/>
    <property type="evidence" value="ECO:0007669"/>
    <property type="project" value="UniProtKB-KW"/>
</dbReference>
<keyword evidence="2" id="KW-0479">Metal-binding</keyword>
<evidence type="ECO:0000256" key="2">
    <source>
        <dbReference type="ARBA" id="ARBA00022723"/>
    </source>
</evidence>
<gene>
    <name evidence="6" type="ORF">LGLO00237_LOCUS34094</name>
</gene>
<proteinExistence type="predicted"/>
<dbReference type="InterPro" id="IPR036400">
    <property type="entry name" value="Cyt_B5-like_heme/steroid_sf"/>
</dbReference>
<sequence>MESSGSEGQASTNKNEKKVRAPRHPRAHREPGKPKGTLAVLLENIKERKDPPKVITEKELQAHTKTEDAWCSVAGHVLNLTSLIKGEKRHPGGVKILEKFAGKDATSQFQMFHYPRYHHVHNTTRNGCSRKQSRDSFVDSLLSEALPFFPVVFYGITKIHFRCVTTGARR</sequence>
<evidence type="ECO:0000256" key="3">
    <source>
        <dbReference type="ARBA" id="ARBA00023004"/>
    </source>
</evidence>
<dbReference type="InterPro" id="IPR001199">
    <property type="entry name" value="Cyt_B5-like_heme/steroid-bd"/>
</dbReference>
<dbReference type="AlphaFoldDB" id="A0A7S3ZG91"/>
<evidence type="ECO:0000256" key="1">
    <source>
        <dbReference type="ARBA" id="ARBA00022617"/>
    </source>
</evidence>
<reference evidence="6" key="1">
    <citation type="submission" date="2021-01" db="EMBL/GenBank/DDBJ databases">
        <authorList>
            <person name="Corre E."/>
            <person name="Pelletier E."/>
            <person name="Niang G."/>
            <person name="Scheremetjew M."/>
            <person name="Finn R."/>
            <person name="Kale V."/>
            <person name="Holt S."/>
            <person name="Cochrane G."/>
            <person name="Meng A."/>
            <person name="Brown T."/>
            <person name="Cohen L."/>
        </authorList>
    </citation>
    <scope>NUCLEOTIDE SEQUENCE</scope>
    <source>
        <strain evidence="6">CCCM811</strain>
    </source>
</reference>
<dbReference type="PROSITE" id="PS50255">
    <property type="entry name" value="CYTOCHROME_B5_2"/>
    <property type="match status" value="1"/>
</dbReference>
<feature type="region of interest" description="Disordered" evidence="4">
    <location>
        <begin position="1"/>
        <end position="37"/>
    </location>
</feature>
<dbReference type="InterPro" id="IPR051872">
    <property type="entry name" value="Cytochrome_b5/Flavoprotein_Rdt"/>
</dbReference>
<dbReference type="PANTHER" id="PTHR46237">
    <property type="entry name" value="CYTOCHROME B5 REDUCTASE 4 FAMILY MEMBER"/>
    <property type="match status" value="1"/>
</dbReference>
<dbReference type="GO" id="GO:0004128">
    <property type="term" value="F:cytochrome-b5 reductase activity, acting on NAD(P)H"/>
    <property type="evidence" value="ECO:0007669"/>
    <property type="project" value="TreeGrafter"/>
</dbReference>
<evidence type="ECO:0000313" key="6">
    <source>
        <dbReference type="EMBL" id="CAE0682306.1"/>
    </source>
</evidence>
<dbReference type="GO" id="GO:0020037">
    <property type="term" value="F:heme binding"/>
    <property type="evidence" value="ECO:0007669"/>
    <property type="project" value="TreeGrafter"/>
</dbReference>
<keyword evidence="3" id="KW-0408">Iron</keyword>
<dbReference type="Pfam" id="PF00173">
    <property type="entry name" value="Cyt-b5"/>
    <property type="match status" value="1"/>
</dbReference>
<accession>A0A7S3ZG91</accession>
<dbReference type="GO" id="GO:0005737">
    <property type="term" value="C:cytoplasm"/>
    <property type="evidence" value="ECO:0007669"/>
    <property type="project" value="TreeGrafter"/>
</dbReference>
<evidence type="ECO:0000259" key="5">
    <source>
        <dbReference type="PROSITE" id="PS50255"/>
    </source>
</evidence>
<evidence type="ECO:0000256" key="4">
    <source>
        <dbReference type="SAM" id="MobiDB-lite"/>
    </source>
</evidence>
<feature type="domain" description="Cytochrome b5 heme-binding" evidence="5">
    <location>
        <begin position="52"/>
        <end position="118"/>
    </location>
</feature>
<keyword evidence="1" id="KW-0349">Heme</keyword>
<name>A0A7S3ZG91_9EUKA</name>
<dbReference type="EMBL" id="HBIV01049136">
    <property type="protein sequence ID" value="CAE0682306.1"/>
    <property type="molecule type" value="Transcribed_RNA"/>
</dbReference>
<feature type="compositionally biased region" description="Polar residues" evidence="4">
    <location>
        <begin position="1"/>
        <end position="13"/>
    </location>
</feature>
<dbReference type="PANTHER" id="PTHR46237:SF1">
    <property type="entry name" value="CYTOCHROME B5 REDUCTASE 4"/>
    <property type="match status" value="1"/>
</dbReference>
<organism evidence="6">
    <name type="scientific">Lotharella globosa</name>
    <dbReference type="NCBI Taxonomy" id="91324"/>
    <lineage>
        <taxon>Eukaryota</taxon>
        <taxon>Sar</taxon>
        <taxon>Rhizaria</taxon>
        <taxon>Cercozoa</taxon>
        <taxon>Chlorarachniophyceae</taxon>
        <taxon>Lotharella</taxon>
    </lineage>
</organism>
<dbReference type="SUPFAM" id="SSF55856">
    <property type="entry name" value="Cytochrome b5-like heme/steroid binding domain"/>
    <property type="match status" value="1"/>
</dbReference>
<dbReference type="Gene3D" id="3.10.120.10">
    <property type="entry name" value="Cytochrome b5-like heme/steroid binding domain"/>
    <property type="match status" value="1"/>
</dbReference>